<evidence type="ECO:0000256" key="6">
    <source>
        <dbReference type="ARBA" id="ARBA00048552"/>
    </source>
</evidence>
<dbReference type="PANTHER" id="PTHR19376">
    <property type="entry name" value="DNA-DIRECTED RNA POLYMERASE"/>
    <property type="match status" value="1"/>
</dbReference>
<evidence type="ECO:0000256" key="2">
    <source>
        <dbReference type="ARBA" id="ARBA00022478"/>
    </source>
</evidence>
<dbReference type="Proteomes" id="UP000235388">
    <property type="component" value="Unassembled WGS sequence"/>
</dbReference>
<keyword evidence="5" id="KW-0804">Transcription</keyword>
<protein>
    <recommendedName>
        <fullName evidence="1">DNA-directed RNA polymerase</fullName>
        <ecNumber evidence="1">2.7.7.6</ecNumber>
    </recommendedName>
</protein>
<evidence type="ECO:0000256" key="5">
    <source>
        <dbReference type="ARBA" id="ARBA00023163"/>
    </source>
</evidence>
<dbReference type="PANTHER" id="PTHR19376:SF32">
    <property type="entry name" value="DNA-DIRECTED RNA POLYMERASE III SUBUNIT RPC1"/>
    <property type="match status" value="1"/>
</dbReference>
<dbReference type="Gene3D" id="2.40.40.20">
    <property type="match status" value="1"/>
</dbReference>
<name>A0A2N5T8X2_9BASI</name>
<evidence type="ECO:0000256" key="4">
    <source>
        <dbReference type="ARBA" id="ARBA00022695"/>
    </source>
</evidence>
<dbReference type="InterPro" id="IPR006592">
    <property type="entry name" value="RNA_pol_N"/>
</dbReference>
<evidence type="ECO:0000256" key="1">
    <source>
        <dbReference type="ARBA" id="ARBA00012418"/>
    </source>
</evidence>
<dbReference type="GO" id="GO:0003677">
    <property type="term" value="F:DNA binding"/>
    <property type="evidence" value="ECO:0007669"/>
    <property type="project" value="InterPro"/>
</dbReference>
<comment type="catalytic activity">
    <reaction evidence="6">
        <text>RNA(n) + a ribonucleoside 5'-triphosphate = RNA(n+1) + diphosphate</text>
        <dbReference type="Rhea" id="RHEA:21248"/>
        <dbReference type="Rhea" id="RHEA-COMP:14527"/>
        <dbReference type="Rhea" id="RHEA-COMP:17342"/>
        <dbReference type="ChEBI" id="CHEBI:33019"/>
        <dbReference type="ChEBI" id="CHEBI:61557"/>
        <dbReference type="ChEBI" id="CHEBI:140395"/>
        <dbReference type="EC" id="2.7.7.6"/>
    </reaction>
</comment>
<dbReference type="GO" id="GO:0006351">
    <property type="term" value="P:DNA-templated transcription"/>
    <property type="evidence" value="ECO:0007669"/>
    <property type="project" value="InterPro"/>
</dbReference>
<evidence type="ECO:0000259" key="7">
    <source>
        <dbReference type="SMART" id="SM00663"/>
    </source>
</evidence>
<dbReference type="GO" id="GO:0000428">
    <property type="term" value="C:DNA-directed RNA polymerase complex"/>
    <property type="evidence" value="ECO:0007669"/>
    <property type="project" value="UniProtKB-KW"/>
</dbReference>
<keyword evidence="3" id="KW-0808">Transferase</keyword>
<evidence type="ECO:0000313" key="9">
    <source>
        <dbReference type="Proteomes" id="UP000235388"/>
    </source>
</evidence>
<dbReference type="STRING" id="200324.A0A2N5T8X2"/>
<proteinExistence type="predicted"/>
<dbReference type="EC" id="2.7.7.6" evidence="1"/>
<reference evidence="8 9" key="1">
    <citation type="submission" date="2017-11" db="EMBL/GenBank/DDBJ databases">
        <title>De novo assembly and phasing of dikaryotic genomes from two isolates of Puccinia coronata f. sp. avenae, the causal agent of oat crown rust.</title>
        <authorList>
            <person name="Miller M.E."/>
            <person name="Zhang Y."/>
            <person name="Omidvar V."/>
            <person name="Sperschneider J."/>
            <person name="Schwessinger B."/>
            <person name="Raley C."/>
            <person name="Palmer J.M."/>
            <person name="Garnica D."/>
            <person name="Upadhyaya N."/>
            <person name="Rathjen J."/>
            <person name="Taylor J.M."/>
            <person name="Park R.F."/>
            <person name="Dodds P.N."/>
            <person name="Hirsch C.D."/>
            <person name="Kianian S.F."/>
            <person name="Figueroa M."/>
        </authorList>
    </citation>
    <scope>NUCLEOTIDE SEQUENCE [LARGE SCALE GENOMIC DNA]</scope>
    <source>
        <strain evidence="8">12NC29</strain>
    </source>
</reference>
<dbReference type="InterPro" id="IPR045867">
    <property type="entry name" value="DNA-dir_RpoC_beta_prime"/>
</dbReference>
<dbReference type="SUPFAM" id="SSF64484">
    <property type="entry name" value="beta and beta-prime subunits of DNA dependent RNA-polymerase"/>
    <property type="match status" value="1"/>
</dbReference>
<sequence>MATPAGMPIEYVASRETCTITDANGVVTWSRQQVPLILAWALTIHRSQGATLELVDADLQGTWRPGYKNEKRLAALAHSNAEYDYVAPEAPLVPTQVKRLAHVGSCTWDFSGPSRYCIRELEGPVPCLESNSLADYATRCRQHRNCYGHLCNTPAGVRLVPGILAKRTTENRNLFNEAARVVFEQPRADVAVRYQDFLRSIMLGKRGHLRGSMVSCHIEGSARLVIAPSWSVSYQEVSIPISLARNFRSATAATRDGEALLRYGETNIQDGDWVILVRPPSLGHANVQPLKVRLWDKPCIGLYPGHCAEYHADFDGDEMQFYHVSSKSSVLECEQWCPVSEDPFASARALHSKLRANSSEITEDSSSRGTFVEASNMSVQEILEGHPSPLLSSESRMKPDMVMEFAQRLRAEPKDNQDIGFRYVAASIAGQCDIRRQQLSQGHIGDVSRQARLAATCFSVDETGAVLVCKGASEVCIGKEPMLVGTRGNVFLRGVNVLCAKAQQVLLDSHRAGVAEATGRNLVEDLVQGSDVTLLSVRTEEADLVRNSGCMEWGVNTETDP</sequence>
<dbReference type="AlphaFoldDB" id="A0A2N5T8X2"/>
<dbReference type="Pfam" id="PF00623">
    <property type="entry name" value="RNA_pol_Rpb1_2"/>
    <property type="match status" value="1"/>
</dbReference>
<evidence type="ECO:0000256" key="3">
    <source>
        <dbReference type="ARBA" id="ARBA00022679"/>
    </source>
</evidence>
<gene>
    <name evidence="8" type="ORF">PCANC_04420</name>
</gene>
<dbReference type="OrthoDB" id="432234at2759"/>
<dbReference type="SMART" id="SM00663">
    <property type="entry name" value="RPOLA_N"/>
    <property type="match status" value="1"/>
</dbReference>
<keyword evidence="9" id="KW-1185">Reference proteome</keyword>
<evidence type="ECO:0000313" key="8">
    <source>
        <dbReference type="EMBL" id="PLW21955.1"/>
    </source>
</evidence>
<keyword evidence="2" id="KW-0240">DNA-directed RNA polymerase</keyword>
<feature type="domain" description="RNA polymerase N-terminal" evidence="7">
    <location>
        <begin position="114"/>
        <end position="351"/>
    </location>
</feature>
<dbReference type="InterPro" id="IPR000722">
    <property type="entry name" value="RNA_pol_asu"/>
</dbReference>
<dbReference type="GO" id="GO:0003899">
    <property type="term" value="F:DNA-directed RNA polymerase activity"/>
    <property type="evidence" value="ECO:0007669"/>
    <property type="project" value="UniProtKB-EC"/>
</dbReference>
<keyword evidence="4" id="KW-0548">Nucleotidyltransferase</keyword>
<accession>A0A2N5T8X2</accession>
<organism evidence="8 9">
    <name type="scientific">Puccinia coronata f. sp. avenae</name>
    <dbReference type="NCBI Taxonomy" id="200324"/>
    <lineage>
        <taxon>Eukaryota</taxon>
        <taxon>Fungi</taxon>
        <taxon>Dikarya</taxon>
        <taxon>Basidiomycota</taxon>
        <taxon>Pucciniomycotina</taxon>
        <taxon>Pucciniomycetes</taxon>
        <taxon>Pucciniales</taxon>
        <taxon>Pucciniaceae</taxon>
        <taxon>Puccinia</taxon>
    </lineage>
</organism>
<dbReference type="EMBL" id="PGCJ01000778">
    <property type="protein sequence ID" value="PLW21955.1"/>
    <property type="molecule type" value="Genomic_DNA"/>
</dbReference>
<comment type="caution">
    <text evidence="8">The sequence shown here is derived from an EMBL/GenBank/DDBJ whole genome shotgun (WGS) entry which is preliminary data.</text>
</comment>